<accession>A0A8C5TL65</accession>
<dbReference type="InterPro" id="IPR017972">
    <property type="entry name" value="Cyt_P450_CS"/>
</dbReference>
<dbReference type="GO" id="GO:0005506">
    <property type="term" value="F:iron ion binding"/>
    <property type="evidence" value="ECO:0007669"/>
    <property type="project" value="InterPro"/>
</dbReference>
<comment type="cofactor">
    <cofactor evidence="1 16">
        <name>heme</name>
        <dbReference type="ChEBI" id="CHEBI:30413"/>
    </cofactor>
</comment>
<dbReference type="GO" id="GO:0006805">
    <property type="term" value="P:xenobiotic metabolic process"/>
    <property type="evidence" value="ECO:0007669"/>
    <property type="project" value="TreeGrafter"/>
</dbReference>
<protein>
    <recommendedName>
        <fullName evidence="5">unspecific monooxygenase</fullName>
        <ecNumber evidence="5">1.14.14.1</ecNumber>
    </recommendedName>
</protein>
<dbReference type="GO" id="GO:0005789">
    <property type="term" value="C:endoplasmic reticulum membrane"/>
    <property type="evidence" value="ECO:0007669"/>
    <property type="project" value="UniProtKB-SubCell"/>
</dbReference>
<keyword evidence="9" id="KW-0492">Microsome</keyword>
<sequence>MEPLGMTSILLLICISCLLFATWRSRSQKGKEPPGPMALPLIGNLLQLNPRDLPESLKQLSEKYGPVFSVRLGPKKAVVLYGYDVVKEALVDQGDDFSGREILPLLEKLFQGTGIVTSNGETWKQLRRFAITTLRDFGMGKKGIEERIQEEAHFLVERIKNTHERPFNPGNFLIHAVSNIICSIVFGDRFDYEDKKFLDLIDWIQENNRLQTNIQVQLYNFFPTVMDYLPGPHKQLIENFERVDKFTTDIIKEHQKTLDPTCPRDFIDAFLNKMEQEKGNDDTKFTVETLSRTTLDLFLAGTGTTSLTLRFAMLILHKYPEITEKMQKEIDTVIGRDRSPRMSDRSQMPYTDAVIHEIQRYIDFLPLNVPHAVIRDTKFRDYFIPKGTMIIPMLSSVLYDSKEFTNPEKFDPGHFLNANGTFKKSEHFMPFSTGKRICAGEGLARMEIFIFLTSILQNFTLKPVIDRKDINIIPVTTSLARMPADHEISFVPR</sequence>
<dbReference type="InterPro" id="IPR008067">
    <property type="entry name" value="Cyt_P450_E_grp-I_CYP2A-like"/>
</dbReference>
<dbReference type="InterPro" id="IPR050182">
    <property type="entry name" value="Cytochrome_P450_fam2"/>
</dbReference>
<keyword evidence="6 16" id="KW-0349">Heme</keyword>
<dbReference type="Gene3D" id="1.10.630.10">
    <property type="entry name" value="Cytochrome P450"/>
    <property type="match status" value="1"/>
</dbReference>
<reference evidence="19" key="1">
    <citation type="submission" date="2025-08" db="UniProtKB">
        <authorList>
            <consortium name="Ensembl"/>
        </authorList>
    </citation>
    <scope>IDENTIFICATION</scope>
</reference>
<dbReference type="InterPro" id="IPR036396">
    <property type="entry name" value="Cyt_P450_sf"/>
</dbReference>
<name>A0A8C5TL65_9PASS</name>
<comment type="catalytic activity">
    <reaction evidence="15">
        <text>an organic molecule + reduced [NADPH--hemoprotein reductase] + O2 = an alcohol + oxidized [NADPH--hemoprotein reductase] + H2O + H(+)</text>
        <dbReference type="Rhea" id="RHEA:17149"/>
        <dbReference type="Rhea" id="RHEA-COMP:11964"/>
        <dbReference type="Rhea" id="RHEA-COMP:11965"/>
        <dbReference type="ChEBI" id="CHEBI:15377"/>
        <dbReference type="ChEBI" id="CHEBI:15378"/>
        <dbReference type="ChEBI" id="CHEBI:15379"/>
        <dbReference type="ChEBI" id="CHEBI:30879"/>
        <dbReference type="ChEBI" id="CHEBI:57618"/>
        <dbReference type="ChEBI" id="CHEBI:58210"/>
        <dbReference type="ChEBI" id="CHEBI:142491"/>
        <dbReference type="EC" id="1.14.14.1"/>
    </reaction>
</comment>
<evidence type="ECO:0000256" key="6">
    <source>
        <dbReference type="ARBA" id="ARBA00022617"/>
    </source>
</evidence>
<evidence type="ECO:0000313" key="19">
    <source>
        <dbReference type="Ensembl" id="ENSMCSP00000006442.1"/>
    </source>
</evidence>
<keyword evidence="8" id="KW-0256">Endoplasmic reticulum</keyword>
<dbReference type="PRINTS" id="PR00385">
    <property type="entry name" value="P450"/>
</dbReference>
<dbReference type="PROSITE" id="PS00086">
    <property type="entry name" value="CYTOCHROME_P450"/>
    <property type="match status" value="1"/>
</dbReference>
<dbReference type="PANTHER" id="PTHR24300:SF356">
    <property type="entry name" value="CYTOCHROME P450 2E1"/>
    <property type="match status" value="1"/>
</dbReference>
<evidence type="ECO:0000256" key="18">
    <source>
        <dbReference type="SAM" id="SignalP"/>
    </source>
</evidence>
<dbReference type="PANTHER" id="PTHR24300">
    <property type="entry name" value="CYTOCHROME P450 508A4-RELATED"/>
    <property type="match status" value="1"/>
</dbReference>
<dbReference type="PRINTS" id="PR00463">
    <property type="entry name" value="EP450I"/>
</dbReference>
<evidence type="ECO:0000256" key="3">
    <source>
        <dbReference type="ARBA" id="ARBA00004406"/>
    </source>
</evidence>
<evidence type="ECO:0000256" key="9">
    <source>
        <dbReference type="ARBA" id="ARBA00022848"/>
    </source>
</evidence>
<dbReference type="OrthoDB" id="1055148at2759"/>
<organism evidence="19 20">
    <name type="scientific">Malurus cyaneus samueli</name>
    <dbReference type="NCBI Taxonomy" id="2593467"/>
    <lineage>
        <taxon>Eukaryota</taxon>
        <taxon>Metazoa</taxon>
        <taxon>Chordata</taxon>
        <taxon>Craniata</taxon>
        <taxon>Vertebrata</taxon>
        <taxon>Euteleostomi</taxon>
        <taxon>Archelosauria</taxon>
        <taxon>Archosauria</taxon>
        <taxon>Dinosauria</taxon>
        <taxon>Saurischia</taxon>
        <taxon>Theropoda</taxon>
        <taxon>Coelurosauria</taxon>
        <taxon>Aves</taxon>
        <taxon>Neognathae</taxon>
        <taxon>Neoaves</taxon>
        <taxon>Telluraves</taxon>
        <taxon>Australaves</taxon>
        <taxon>Passeriformes</taxon>
        <taxon>Meliphagoidea</taxon>
        <taxon>Maluridae</taxon>
        <taxon>Malurus</taxon>
    </lineage>
</organism>
<dbReference type="PRINTS" id="PR01684">
    <property type="entry name" value="EP450ICYP2A"/>
</dbReference>
<dbReference type="AlphaFoldDB" id="A0A8C5TL65"/>
<dbReference type="Proteomes" id="UP000694560">
    <property type="component" value="Unplaced"/>
</dbReference>
<evidence type="ECO:0000313" key="20">
    <source>
        <dbReference type="Proteomes" id="UP000694560"/>
    </source>
</evidence>
<proteinExistence type="inferred from homology"/>
<dbReference type="InterPro" id="IPR001128">
    <property type="entry name" value="Cyt_P450"/>
</dbReference>
<evidence type="ECO:0000256" key="15">
    <source>
        <dbReference type="ARBA" id="ARBA00047827"/>
    </source>
</evidence>
<evidence type="ECO:0000256" key="17">
    <source>
        <dbReference type="RuleBase" id="RU000461"/>
    </source>
</evidence>
<comment type="function">
    <text evidence="14">Cytochromes P450 are a group of heme-thiolate monooxygenases. In liver microsomes, this enzyme is involved in an NADPH-dependent electron transport pathway. It oxidizes a variety of structurally unrelated compounds, including steroids, fatty acids, and xenobiotics.</text>
</comment>
<evidence type="ECO:0000256" key="10">
    <source>
        <dbReference type="ARBA" id="ARBA00023002"/>
    </source>
</evidence>
<comment type="subcellular location">
    <subcellularLocation>
        <location evidence="3">Endoplasmic reticulum membrane</location>
        <topology evidence="3">Peripheral membrane protein</topology>
    </subcellularLocation>
    <subcellularLocation>
        <location evidence="2">Microsome membrane</location>
        <topology evidence="2">Peripheral membrane protein</topology>
    </subcellularLocation>
</comment>
<evidence type="ECO:0000256" key="11">
    <source>
        <dbReference type="ARBA" id="ARBA00023004"/>
    </source>
</evidence>
<dbReference type="GO" id="GO:0020037">
    <property type="term" value="F:heme binding"/>
    <property type="evidence" value="ECO:0007669"/>
    <property type="project" value="InterPro"/>
</dbReference>
<keyword evidence="10 17" id="KW-0560">Oxidoreductase</keyword>
<feature type="signal peptide" evidence="18">
    <location>
        <begin position="1"/>
        <end position="27"/>
    </location>
</feature>
<keyword evidence="7 16" id="KW-0479">Metal-binding</keyword>
<evidence type="ECO:0000256" key="1">
    <source>
        <dbReference type="ARBA" id="ARBA00001971"/>
    </source>
</evidence>
<evidence type="ECO:0000256" key="12">
    <source>
        <dbReference type="ARBA" id="ARBA00023033"/>
    </source>
</evidence>
<dbReference type="GO" id="GO:0008392">
    <property type="term" value="F:arachidonate epoxygenase activity"/>
    <property type="evidence" value="ECO:0007669"/>
    <property type="project" value="TreeGrafter"/>
</dbReference>
<keyword evidence="13" id="KW-0472">Membrane</keyword>
<evidence type="ECO:0000256" key="5">
    <source>
        <dbReference type="ARBA" id="ARBA00012109"/>
    </source>
</evidence>
<dbReference type="EC" id="1.14.14.1" evidence="5"/>
<keyword evidence="11 16" id="KW-0408">Iron</keyword>
<keyword evidence="20" id="KW-1185">Reference proteome</keyword>
<dbReference type="SUPFAM" id="SSF48264">
    <property type="entry name" value="Cytochrome P450"/>
    <property type="match status" value="1"/>
</dbReference>
<evidence type="ECO:0000256" key="4">
    <source>
        <dbReference type="ARBA" id="ARBA00010617"/>
    </source>
</evidence>
<evidence type="ECO:0000256" key="7">
    <source>
        <dbReference type="ARBA" id="ARBA00022723"/>
    </source>
</evidence>
<dbReference type="Pfam" id="PF00067">
    <property type="entry name" value="p450"/>
    <property type="match status" value="1"/>
</dbReference>
<evidence type="ECO:0000256" key="8">
    <source>
        <dbReference type="ARBA" id="ARBA00022824"/>
    </source>
</evidence>
<dbReference type="Ensembl" id="ENSMCST00000006591.1">
    <property type="protein sequence ID" value="ENSMCSP00000006442.1"/>
    <property type="gene ID" value="ENSMCSG00000004649.1"/>
</dbReference>
<feature type="binding site" description="axial binding residue" evidence="16">
    <location>
        <position position="438"/>
    </location>
    <ligand>
        <name>heme</name>
        <dbReference type="ChEBI" id="CHEBI:30413"/>
    </ligand>
    <ligandPart>
        <name>Fe</name>
        <dbReference type="ChEBI" id="CHEBI:18248"/>
    </ligandPart>
</feature>
<evidence type="ECO:0000256" key="14">
    <source>
        <dbReference type="ARBA" id="ARBA00037347"/>
    </source>
</evidence>
<dbReference type="GO" id="GO:0016712">
    <property type="term" value="F:oxidoreductase activity, acting on paired donors, with incorporation or reduction of molecular oxygen, reduced flavin or flavoprotein as one donor, and incorporation of one atom of oxygen"/>
    <property type="evidence" value="ECO:0007669"/>
    <property type="project" value="UniProtKB-EC"/>
</dbReference>
<dbReference type="GO" id="GO:0019373">
    <property type="term" value="P:epoxygenase P450 pathway"/>
    <property type="evidence" value="ECO:0007669"/>
    <property type="project" value="TreeGrafter"/>
</dbReference>
<feature type="chain" id="PRO_5034087576" description="unspecific monooxygenase" evidence="18">
    <location>
        <begin position="28"/>
        <end position="493"/>
    </location>
</feature>
<evidence type="ECO:0000256" key="2">
    <source>
        <dbReference type="ARBA" id="ARBA00004174"/>
    </source>
</evidence>
<evidence type="ECO:0000256" key="16">
    <source>
        <dbReference type="PIRSR" id="PIRSR602401-1"/>
    </source>
</evidence>
<keyword evidence="12 17" id="KW-0503">Monooxygenase</keyword>
<dbReference type="FunFam" id="1.10.630.10:FF:000001">
    <property type="entry name" value="Cytochrome P450, family 2"/>
    <property type="match status" value="1"/>
</dbReference>
<dbReference type="InterPro" id="IPR002401">
    <property type="entry name" value="Cyt_P450_E_grp-I"/>
</dbReference>
<reference evidence="19" key="2">
    <citation type="submission" date="2025-09" db="UniProtKB">
        <authorList>
            <consortium name="Ensembl"/>
        </authorList>
    </citation>
    <scope>IDENTIFICATION</scope>
</reference>
<evidence type="ECO:0000256" key="13">
    <source>
        <dbReference type="ARBA" id="ARBA00023136"/>
    </source>
</evidence>
<keyword evidence="18" id="KW-0732">Signal</keyword>
<comment type="similarity">
    <text evidence="4 17">Belongs to the cytochrome P450 family.</text>
</comment>